<dbReference type="PROSITE" id="PS50297">
    <property type="entry name" value="ANK_REP_REGION"/>
    <property type="match status" value="3"/>
</dbReference>
<evidence type="ECO:0000256" key="3">
    <source>
        <dbReference type="PROSITE-ProRule" id="PRU00023"/>
    </source>
</evidence>
<dbReference type="PANTHER" id="PTHR24166:SF48">
    <property type="entry name" value="PROTEIN VAPYRIN"/>
    <property type="match status" value="1"/>
</dbReference>
<feature type="repeat" description="ANK" evidence="3">
    <location>
        <begin position="61"/>
        <end position="93"/>
    </location>
</feature>
<evidence type="ECO:0000256" key="2">
    <source>
        <dbReference type="ARBA" id="ARBA00023043"/>
    </source>
</evidence>
<feature type="region of interest" description="Disordered" evidence="4">
    <location>
        <begin position="159"/>
        <end position="183"/>
    </location>
</feature>
<feature type="repeat" description="ANK" evidence="3">
    <location>
        <begin position="128"/>
        <end position="160"/>
    </location>
</feature>
<evidence type="ECO:0000256" key="4">
    <source>
        <dbReference type="SAM" id="MobiDB-lite"/>
    </source>
</evidence>
<gene>
    <name evidence="5" type="ORF">B0T24DRAFT_98907</name>
</gene>
<dbReference type="SMART" id="SM00248">
    <property type="entry name" value="ANK"/>
    <property type="match status" value="5"/>
</dbReference>
<evidence type="ECO:0000313" key="5">
    <source>
        <dbReference type="EMBL" id="KAK3361965.1"/>
    </source>
</evidence>
<protein>
    <submittedName>
        <fullName evidence="5">Ankyrin repeat-containing domain protein</fullName>
    </submittedName>
</protein>
<feature type="repeat" description="ANK" evidence="3">
    <location>
        <begin position="94"/>
        <end position="127"/>
    </location>
</feature>
<dbReference type="Pfam" id="PF13857">
    <property type="entry name" value="Ank_5"/>
    <property type="match status" value="1"/>
</dbReference>
<dbReference type="Pfam" id="PF12796">
    <property type="entry name" value="Ank_2"/>
    <property type="match status" value="1"/>
</dbReference>
<organism evidence="5 6">
    <name type="scientific">Lasiosphaeria ovina</name>
    <dbReference type="NCBI Taxonomy" id="92902"/>
    <lineage>
        <taxon>Eukaryota</taxon>
        <taxon>Fungi</taxon>
        <taxon>Dikarya</taxon>
        <taxon>Ascomycota</taxon>
        <taxon>Pezizomycotina</taxon>
        <taxon>Sordariomycetes</taxon>
        <taxon>Sordariomycetidae</taxon>
        <taxon>Sordariales</taxon>
        <taxon>Lasiosphaeriaceae</taxon>
        <taxon>Lasiosphaeria</taxon>
    </lineage>
</organism>
<dbReference type="InterPro" id="IPR050889">
    <property type="entry name" value="Dendritic_Spine_Reg/Scaffold"/>
</dbReference>
<keyword evidence="2 3" id="KW-0040">ANK repeat</keyword>
<dbReference type="PROSITE" id="PS50088">
    <property type="entry name" value="ANK_REPEAT"/>
    <property type="match status" value="4"/>
</dbReference>
<sequence length="183" mass="19904">MAVSYGQLEIVRLLLNSGADAGRCDRHGHTPLDIAVVKGYEPIISLPLDRGRGDAESTDAVNLTPLMLAAANDHTAITSMLLENGASAASMCENTKTSLHLAASHSGGDKTIDILLHYEAQVNSQDQYHKTPLWYASGIGNVSAVQSLIKYGADVKQPRPLFPSRSEQSSRCHQDSTRKWRRH</sequence>
<feature type="compositionally biased region" description="Basic and acidic residues" evidence="4">
    <location>
        <begin position="168"/>
        <end position="183"/>
    </location>
</feature>
<keyword evidence="1" id="KW-0677">Repeat</keyword>
<feature type="repeat" description="ANK" evidence="3">
    <location>
        <begin position="1"/>
        <end position="26"/>
    </location>
</feature>
<dbReference type="PANTHER" id="PTHR24166">
    <property type="entry name" value="ROLLING PEBBLES, ISOFORM B"/>
    <property type="match status" value="1"/>
</dbReference>
<reference evidence="5" key="2">
    <citation type="submission" date="2023-06" db="EMBL/GenBank/DDBJ databases">
        <authorList>
            <consortium name="Lawrence Berkeley National Laboratory"/>
            <person name="Haridas S."/>
            <person name="Hensen N."/>
            <person name="Bonometti L."/>
            <person name="Westerberg I."/>
            <person name="Brannstrom I.O."/>
            <person name="Guillou S."/>
            <person name="Cros-Aarteil S."/>
            <person name="Calhoun S."/>
            <person name="Kuo A."/>
            <person name="Mondo S."/>
            <person name="Pangilinan J."/>
            <person name="Riley R."/>
            <person name="Labutti K."/>
            <person name="Andreopoulos B."/>
            <person name="Lipzen A."/>
            <person name="Chen C."/>
            <person name="Yanf M."/>
            <person name="Daum C."/>
            <person name="Ng V."/>
            <person name="Clum A."/>
            <person name="Steindorff A."/>
            <person name="Ohm R."/>
            <person name="Martin F."/>
            <person name="Silar P."/>
            <person name="Natvig D."/>
            <person name="Lalanne C."/>
            <person name="Gautier V."/>
            <person name="Ament-Velasquez S.L."/>
            <person name="Kruys A."/>
            <person name="Hutchinson M.I."/>
            <person name="Powell A.J."/>
            <person name="Barry K."/>
            <person name="Miller A.N."/>
            <person name="Grigoriev I.V."/>
            <person name="Debuchy R."/>
            <person name="Gladieux P."/>
            <person name="Thoren M.H."/>
            <person name="Johannesson H."/>
        </authorList>
    </citation>
    <scope>NUCLEOTIDE SEQUENCE</scope>
    <source>
        <strain evidence="5">CBS 958.72</strain>
    </source>
</reference>
<comment type="caution">
    <text evidence="5">The sequence shown here is derived from an EMBL/GenBank/DDBJ whole genome shotgun (WGS) entry which is preliminary data.</text>
</comment>
<dbReference type="AlphaFoldDB" id="A0AAE0JUV2"/>
<keyword evidence="6" id="KW-1185">Reference proteome</keyword>
<proteinExistence type="predicted"/>
<reference evidence="5" key="1">
    <citation type="journal article" date="2023" name="Mol. Phylogenet. Evol.">
        <title>Genome-scale phylogeny and comparative genomics of the fungal order Sordariales.</title>
        <authorList>
            <person name="Hensen N."/>
            <person name="Bonometti L."/>
            <person name="Westerberg I."/>
            <person name="Brannstrom I.O."/>
            <person name="Guillou S."/>
            <person name="Cros-Aarteil S."/>
            <person name="Calhoun S."/>
            <person name="Haridas S."/>
            <person name="Kuo A."/>
            <person name="Mondo S."/>
            <person name="Pangilinan J."/>
            <person name="Riley R."/>
            <person name="LaButti K."/>
            <person name="Andreopoulos B."/>
            <person name="Lipzen A."/>
            <person name="Chen C."/>
            <person name="Yan M."/>
            <person name="Daum C."/>
            <person name="Ng V."/>
            <person name="Clum A."/>
            <person name="Steindorff A."/>
            <person name="Ohm R.A."/>
            <person name="Martin F."/>
            <person name="Silar P."/>
            <person name="Natvig D.O."/>
            <person name="Lalanne C."/>
            <person name="Gautier V."/>
            <person name="Ament-Velasquez S.L."/>
            <person name="Kruys A."/>
            <person name="Hutchinson M.I."/>
            <person name="Powell A.J."/>
            <person name="Barry K."/>
            <person name="Miller A.N."/>
            <person name="Grigoriev I.V."/>
            <person name="Debuchy R."/>
            <person name="Gladieux P."/>
            <person name="Hiltunen Thoren M."/>
            <person name="Johannesson H."/>
        </authorList>
    </citation>
    <scope>NUCLEOTIDE SEQUENCE</scope>
    <source>
        <strain evidence="5">CBS 958.72</strain>
    </source>
</reference>
<dbReference type="EMBL" id="JAULSN010000010">
    <property type="protein sequence ID" value="KAK3361965.1"/>
    <property type="molecule type" value="Genomic_DNA"/>
</dbReference>
<dbReference type="InterPro" id="IPR036770">
    <property type="entry name" value="Ankyrin_rpt-contain_sf"/>
</dbReference>
<accession>A0AAE0JUV2</accession>
<dbReference type="InterPro" id="IPR002110">
    <property type="entry name" value="Ankyrin_rpt"/>
</dbReference>
<dbReference type="Gene3D" id="1.25.40.20">
    <property type="entry name" value="Ankyrin repeat-containing domain"/>
    <property type="match status" value="1"/>
</dbReference>
<dbReference type="Pfam" id="PF00023">
    <property type="entry name" value="Ank"/>
    <property type="match status" value="1"/>
</dbReference>
<dbReference type="SUPFAM" id="SSF48403">
    <property type="entry name" value="Ankyrin repeat"/>
    <property type="match status" value="1"/>
</dbReference>
<evidence type="ECO:0000313" key="6">
    <source>
        <dbReference type="Proteomes" id="UP001287356"/>
    </source>
</evidence>
<dbReference type="Proteomes" id="UP001287356">
    <property type="component" value="Unassembled WGS sequence"/>
</dbReference>
<name>A0AAE0JUV2_9PEZI</name>
<evidence type="ECO:0000256" key="1">
    <source>
        <dbReference type="ARBA" id="ARBA00022737"/>
    </source>
</evidence>